<name>A0A9Q3GGV7_9BASI</name>
<dbReference type="InterPro" id="IPR041588">
    <property type="entry name" value="Integrase_H2C2"/>
</dbReference>
<dbReference type="InterPro" id="IPR050951">
    <property type="entry name" value="Retrovirus_Pol_polyprotein"/>
</dbReference>
<dbReference type="EMBL" id="AVOT02001461">
    <property type="protein sequence ID" value="MBW0467018.1"/>
    <property type="molecule type" value="Genomic_DNA"/>
</dbReference>
<dbReference type="Pfam" id="PF17921">
    <property type="entry name" value="Integrase_H2C2"/>
    <property type="match status" value="1"/>
</dbReference>
<dbReference type="AlphaFoldDB" id="A0A9Q3GGV7"/>
<gene>
    <name evidence="2" type="ORF">O181_006733</name>
</gene>
<feature type="domain" description="Integrase zinc-binding" evidence="1">
    <location>
        <begin position="63"/>
        <end position="119"/>
    </location>
</feature>
<dbReference type="Proteomes" id="UP000765509">
    <property type="component" value="Unassembled WGS sequence"/>
</dbReference>
<dbReference type="Gene3D" id="1.10.340.70">
    <property type="match status" value="1"/>
</dbReference>
<dbReference type="OrthoDB" id="3341476at2759"/>
<dbReference type="PANTHER" id="PTHR37984">
    <property type="entry name" value="PROTEIN CBG26694"/>
    <property type="match status" value="1"/>
</dbReference>
<keyword evidence="3" id="KW-1185">Reference proteome</keyword>
<evidence type="ECO:0000259" key="1">
    <source>
        <dbReference type="Pfam" id="PF17921"/>
    </source>
</evidence>
<dbReference type="SUPFAM" id="SSF53098">
    <property type="entry name" value="Ribonuclease H-like"/>
    <property type="match status" value="1"/>
</dbReference>
<evidence type="ECO:0000313" key="3">
    <source>
        <dbReference type="Proteomes" id="UP000765509"/>
    </source>
</evidence>
<reference evidence="2" key="1">
    <citation type="submission" date="2021-03" db="EMBL/GenBank/DDBJ databases">
        <title>Draft genome sequence of rust myrtle Austropuccinia psidii MF-1, a brazilian biotype.</title>
        <authorList>
            <person name="Quecine M.C."/>
            <person name="Pachon D.M.R."/>
            <person name="Bonatelli M.L."/>
            <person name="Correr F.H."/>
            <person name="Franceschini L.M."/>
            <person name="Leite T.F."/>
            <person name="Margarido G.R.A."/>
            <person name="Almeida C.A."/>
            <person name="Ferrarezi J.A."/>
            <person name="Labate C.A."/>
        </authorList>
    </citation>
    <scope>NUCLEOTIDE SEQUENCE</scope>
    <source>
        <strain evidence="2">MF-1</strain>
    </source>
</reference>
<accession>A0A9Q3GGV7</accession>
<comment type="caution">
    <text evidence="2">The sequence shown here is derived from an EMBL/GenBank/DDBJ whole genome shotgun (WGS) entry which is preliminary data.</text>
</comment>
<proteinExistence type="predicted"/>
<evidence type="ECO:0000313" key="2">
    <source>
        <dbReference type="EMBL" id="MBW0467018.1"/>
    </source>
</evidence>
<organism evidence="2 3">
    <name type="scientific">Austropuccinia psidii MF-1</name>
    <dbReference type="NCBI Taxonomy" id="1389203"/>
    <lineage>
        <taxon>Eukaryota</taxon>
        <taxon>Fungi</taxon>
        <taxon>Dikarya</taxon>
        <taxon>Basidiomycota</taxon>
        <taxon>Pucciniomycotina</taxon>
        <taxon>Pucciniomycetes</taxon>
        <taxon>Pucciniales</taxon>
        <taxon>Sphaerophragmiaceae</taxon>
        <taxon>Austropuccinia</taxon>
    </lineage>
</organism>
<sequence>MKFNNQDYSQIWWTKFKKEVLEDKDYKGVLNKPARGKSVAADSLEPQAKLSLFKDRVVITRNHEIQLDIIQKHHDSLFSGHLDQGKTLKHIKRDFHWSGINKIIKEYISSCQSCSRNKKIHHEKFELLEPLQIPSSPWNFLSMDFLTQFPLPNSFDTNLLFVEKFSKLVIFIPTYSEITSLGLSQIFINHVFYKHGISQYCQ</sequence>
<dbReference type="InterPro" id="IPR012337">
    <property type="entry name" value="RNaseH-like_sf"/>
</dbReference>
<dbReference type="PANTHER" id="PTHR37984:SF5">
    <property type="entry name" value="PROTEIN NYNRIN-LIKE"/>
    <property type="match status" value="1"/>
</dbReference>
<protein>
    <recommendedName>
        <fullName evidence="1">Integrase zinc-binding domain-containing protein</fullName>
    </recommendedName>
</protein>